<protein>
    <submittedName>
        <fullName evidence="1">Uncharacterized protein</fullName>
    </submittedName>
</protein>
<organism evidence="1 2">
    <name type="scientific">Trachymyrmex cornetzi</name>
    <dbReference type="NCBI Taxonomy" id="471704"/>
    <lineage>
        <taxon>Eukaryota</taxon>
        <taxon>Metazoa</taxon>
        <taxon>Ecdysozoa</taxon>
        <taxon>Arthropoda</taxon>
        <taxon>Hexapoda</taxon>
        <taxon>Insecta</taxon>
        <taxon>Pterygota</taxon>
        <taxon>Neoptera</taxon>
        <taxon>Endopterygota</taxon>
        <taxon>Hymenoptera</taxon>
        <taxon>Apocrita</taxon>
        <taxon>Aculeata</taxon>
        <taxon>Formicoidea</taxon>
        <taxon>Formicidae</taxon>
        <taxon>Myrmicinae</taxon>
        <taxon>Trachymyrmex</taxon>
    </lineage>
</organism>
<reference evidence="1 2" key="1">
    <citation type="submission" date="2015-09" db="EMBL/GenBank/DDBJ databases">
        <title>Trachymyrmex cornetzi WGS genome.</title>
        <authorList>
            <person name="Nygaard S."/>
            <person name="Hu H."/>
            <person name="Boomsma J."/>
            <person name="Zhang G."/>
        </authorList>
    </citation>
    <scope>NUCLEOTIDE SEQUENCE [LARGE SCALE GENOMIC DNA]</scope>
    <source>
        <strain evidence="1">Tcor2-1</strain>
        <tissue evidence="1">Whole body</tissue>
    </source>
</reference>
<dbReference type="EMBL" id="KQ981153">
    <property type="protein sequence ID" value="KYN08934.1"/>
    <property type="molecule type" value="Genomic_DNA"/>
</dbReference>
<sequence>MLAVKEVAKASVAGARCLACASLTIRHRTASNVENFEKLCIILHCAMEDVDNIVKYWVNAMPFAKGTFAITLDALLYPSFDSFRRDTK</sequence>
<evidence type="ECO:0000313" key="1">
    <source>
        <dbReference type="EMBL" id="KYN08934.1"/>
    </source>
</evidence>
<name>A0A195D947_9HYME</name>
<dbReference type="Proteomes" id="UP000078492">
    <property type="component" value="Unassembled WGS sequence"/>
</dbReference>
<gene>
    <name evidence="1" type="ORF">ALC57_18900</name>
</gene>
<proteinExistence type="predicted"/>
<dbReference type="AlphaFoldDB" id="A0A195D947"/>
<accession>A0A195D947</accession>
<keyword evidence="2" id="KW-1185">Reference proteome</keyword>
<evidence type="ECO:0000313" key="2">
    <source>
        <dbReference type="Proteomes" id="UP000078492"/>
    </source>
</evidence>